<dbReference type="Proteomes" id="UP000627838">
    <property type="component" value="Unassembled WGS sequence"/>
</dbReference>
<accession>A0ABR9K2S5</accession>
<reference evidence="1 2" key="1">
    <citation type="submission" date="2020-10" db="EMBL/GenBank/DDBJ databases">
        <title>Sequencing the genomes of 1000 actinobacteria strains.</title>
        <authorList>
            <person name="Klenk H.-P."/>
        </authorList>
    </citation>
    <scope>NUCLEOTIDE SEQUENCE [LARGE SCALE GENOMIC DNA]</scope>
    <source>
        <strain evidence="1 2">DSM 46744</strain>
    </source>
</reference>
<dbReference type="RefSeq" id="WP_225961463.1">
    <property type="nucleotide sequence ID" value="NZ_JADBDZ010000001.1"/>
</dbReference>
<evidence type="ECO:0000313" key="2">
    <source>
        <dbReference type="Proteomes" id="UP000627838"/>
    </source>
</evidence>
<comment type="caution">
    <text evidence="1">The sequence shown here is derived from an EMBL/GenBank/DDBJ whole genome shotgun (WGS) entry which is preliminary data.</text>
</comment>
<protein>
    <submittedName>
        <fullName evidence="1">Uncharacterized protein</fullName>
    </submittedName>
</protein>
<name>A0ABR9K2S5_9ACTN</name>
<proteinExistence type="predicted"/>
<organism evidence="1 2">
    <name type="scientific">Actinomadura algeriensis</name>
    <dbReference type="NCBI Taxonomy" id="1679523"/>
    <lineage>
        <taxon>Bacteria</taxon>
        <taxon>Bacillati</taxon>
        <taxon>Actinomycetota</taxon>
        <taxon>Actinomycetes</taxon>
        <taxon>Streptosporangiales</taxon>
        <taxon>Thermomonosporaceae</taxon>
        <taxon>Actinomadura</taxon>
    </lineage>
</organism>
<gene>
    <name evidence="1" type="ORF">H4W34_006993</name>
</gene>
<keyword evidence="2" id="KW-1185">Reference proteome</keyword>
<evidence type="ECO:0000313" key="1">
    <source>
        <dbReference type="EMBL" id="MBE1537160.1"/>
    </source>
</evidence>
<dbReference type="EMBL" id="JADBDZ010000001">
    <property type="protein sequence ID" value="MBE1537160.1"/>
    <property type="molecule type" value="Genomic_DNA"/>
</dbReference>
<sequence>MDFHTDFHHMRNSVTEEAIGLPHPEGPHLQIRSAPDPNARTQCSDRCVRDVQTITEKWRFHCLCCLRAWEDLYEAWHFGHAIAWQLSGVPAQPPWADPICPECRSLRVKALPAGLVVHRAVVK</sequence>